<dbReference type="OrthoDB" id="6511194at2759"/>
<reference evidence="2 3" key="1">
    <citation type="journal article" date="2018" name="Biotechnol. Biofuels">
        <title>Integrative visual omics of the white-rot fungus Polyporus brumalis exposes the biotechnological potential of its oxidative enzymes for delignifying raw plant biomass.</title>
        <authorList>
            <person name="Miyauchi S."/>
            <person name="Rancon A."/>
            <person name="Drula E."/>
            <person name="Hage H."/>
            <person name="Chaduli D."/>
            <person name="Favel A."/>
            <person name="Grisel S."/>
            <person name="Henrissat B."/>
            <person name="Herpoel-Gimbert I."/>
            <person name="Ruiz-Duenas F.J."/>
            <person name="Chevret D."/>
            <person name="Hainaut M."/>
            <person name="Lin J."/>
            <person name="Wang M."/>
            <person name="Pangilinan J."/>
            <person name="Lipzen A."/>
            <person name="Lesage-Meessen L."/>
            <person name="Navarro D."/>
            <person name="Riley R."/>
            <person name="Grigoriev I.V."/>
            <person name="Zhou S."/>
            <person name="Raouche S."/>
            <person name="Rosso M.N."/>
        </authorList>
    </citation>
    <scope>NUCLEOTIDE SEQUENCE [LARGE SCALE GENOMIC DNA]</scope>
    <source>
        <strain evidence="2 3">BRFM 1820</strain>
    </source>
</reference>
<proteinExistence type="predicted"/>
<evidence type="ECO:0000313" key="3">
    <source>
        <dbReference type="Proteomes" id="UP000256964"/>
    </source>
</evidence>
<dbReference type="EMBL" id="KZ857385">
    <property type="protein sequence ID" value="RDX54264.1"/>
    <property type="molecule type" value="Genomic_DNA"/>
</dbReference>
<gene>
    <name evidence="2" type="ORF">OH76DRAFT_1341484</name>
    <name evidence="1" type="ORF">OH76DRAFT_1341958</name>
</gene>
<dbReference type="Proteomes" id="UP000256964">
    <property type="component" value="Unassembled WGS sequence"/>
</dbReference>
<accession>A0A371DNZ4</accession>
<protein>
    <submittedName>
        <fullName evidence="2">Uncharacterized protein</fullName>
    </submittedName>
</protein>
<organism evidence="2 3">
    <name type="scientific">Lentinus brumalis</name>
    <dbReference type="NCBI Taxonomy" id="2498619"/>
    <lineage>
        <taxon>Eukaryota</taxon>
        <taxon>Fungi</taxon>
        <taxon>Dikarya</taxon>
        <taxon>Basidiomycota</taxon>
        <taxon>Agaricomycotina</taxon>
        <taxon>Agaricomycetes</taxon>
        <taxon>Polyporales</taxon>
        <taxon>Polyporaceae</taxon>
        <taxon>Lentinus</taxon>
    </lineage>
</organism>
<sequence length="56" mass="5970">DAYRRGLDGLRAAWAAKKYRSHRVLPESLLADLDKAGLGMPGLSVDPGCHSHGPSV</sequence>
<dbReference type="AlphaFoldDB" id="A0A371DNZ4"/>
<evidence type="ECO:0000313" key="2">
    <source>
        <dbReference type="EMBL" id="RDX54267.1"/>
    </source>
</evidence>
<keyword evidence="3" id="KW-1185">Reference proteome</keyword>
<evidence type="ECO:0000313" key="1">
    <source>
        <dbReference type="EMBL" id="RDX54264.1"/>
    </source>
</evidence>
<feature type="non-terminal residue" evidence="2">
    <location>
        <position position="1"/>
    </location>
</feature>
<name>A0A371DNZ4_9APHY</name>
<dbReference type="EMBL" id="KZ857385">
    <property type="protein sequence ID" value="RDX54267.1"/>
    <property type="molecule type" value="Genomic_DNA"/>
</dbReference>